<name>A0A941HRQ0_9CLOT</name>
<keyword evidence="4 7" id="KW-0812">Transmembrane</keyword>
<evidence type="ECO:0000256" key="1">
    <source>
        <dbReference type="ARBA" id="ARBA00004651"/>
    </source>
</evidence>
<keyword evidence="5 7" id="KW-1133">Transmembrane helix</keyword>
<feature type="transmembrane region" description="Helical" evidence="7">
    <location>
        <begin position="50"/>
        <end position="69"/>
    </location>
</feature>
<dbReference type="Proteomes" id="UP000675379">
    <property type="component" value="Unassembled WGS sequence"/>
</dbReference>
<evidence type="ECO:0000256" key="2">
    <source>
        <dbReference type="ARBA" id="ARBA00010792"/>
    </source>
</evidence>
<dbReference type="EMBL" id="JAGSCS010000015">
    <property type="protein sequence ID" value="MBR0576838.1"/>
    <property type="molecule type" value="Genomic_DNA"/>
</dbReference>
<comment type="similarity">
    <text evidence="2">Belongs to the DedA family.</text>
</comment>
<dbReference type="InterPro" id="IPR032816">
    <property type="entry name" value="VTT_dom"/>
</dbReference>
<comment type="subcellular location">
    <subcellularLocation>
        <location evidence="1">Cell membrane</location>
        <topology evidence="1">Multi-pass membrane protein</topology>
    </subcellularLocation>
</comment>
<organism evidence="9 10">
    <name type="scientific">Proteiniclasticum sediminis</name>
    <dbReference type="NCBI Taxonomy" id="2804028"/>
    <lineage>
        <taxon>Bacteria</taxon>
        <taxon>Bacillati</taxon>
        <taxon>Bacillota</taxon>
        <taxon>Clostridia</taxon>
        <taxon>Eubacteriales</taxon>
        <taxon>Clostridiaceae</taxon>
        <taxon>Proteiniclasticum</taxon>
    </lineage>
</organism>
<comment type="caution">
    <text evidence="9">The sequence shown here is derived from an EMBL/GenBank/DDBJ whole genome shotgun (WGS) entry which is preliminary data.</text>
</comment>
<dbReference type="AlphaFoldDB" id="A0A941HRQ0"/>
<dbReference type="Pfam" id="PF09335">
    <property type="entry name" value="VTT_dom"/>
    <property type="match status" value="1"/>
</dbReference>
<dbReference type="RefSeq" id="WP_211802257.1">
    <property type="nucleotide sequence ID" value="NZ_JAGSCS010000015.1"/>
</dbReference>
<dbReference type="InterPro" id="IPR051311">
    <property type="entry name" value="DedA_domain"/>
</dbReference>
<feature type="transmembrane region" description="Helical" evidence="7">
    <location>
        <begin position="12"/>
        <end position="30"/>
    </location>
</feature>
<evidence type="ECO:0000256" key="4">
    <source>
        <dbReference type="ARBA" id="ARBA00022692"/>
    </source>
</evidence>
<dbReference type="PANTHER" id="PTHR42709:SF6">
    <property type="entry name" value="UNDECAPRENYL PHOSPHATE TRANSPORTER A"/>
    <property type="match status" value="1"/>
</dbReference>
<evidence type="ECO:0000256" key="5">
    <source>
        <dbReference type="ARBA" id="ARBA00022989"/>
    </source>
</evidence>
<evidence type="ECO:0000256" key="3">
    <source>
        <dbReference type="ARBA" id="ARBA00022475"/>
    </source>
</evidence>
<evidence type="ECO:0000313" key="10">
    <source>
        <dbReference type="Proteomes" id="UP000675379"/>
    </source>
</evidence>
<accession>A0A941HRQ0</accession>
<keyword evidence="10" id="KW-1185">Reference proteome</keyword>
<gene>
    <name evidence="9" type="ORF">KCG48_10905</name>
</gene>
<proteinExistence type="inferred from homology"/>
<feature type="transmembrane region" description="Helical" evidence="7">
    <location>
        <begin position="175"/>
        <end position="194"/>
    </location>
</feature>
<keyword evidence="6 7" id="KW-0472">Membrane</keyword>
<feature type="transmembrane region" description="Helical" evidence="7">
    <location>
        <begin position="140"/>
        <end position="163"/>
    </location>
</feature>
<evidence type="ECO:0000256" key="7">
    <source>
        <dbReference type="SAM" id="Phobius"/>
    </source>
</evidence>
<evidence type="ECO:0000313" key="9">
    <source>
        <dbReference type="EMBL" id="MBR0576838.1"/>
    </source>
</evidence>
<evidence type="ECO:0000259" key="8">
    <source>
        <dbReference type="Pfam" id="PF09335"/>
    </source>
</evidence>
<sequence length="200" mass="22324">MQAIMTGIMESYGYAGTFFLILLENIFPPIPSEVILTFGGFMTTVTSMTVWGTILVSTLGSLLGAVILYRIGKALSREKLGMLLDRYGRLLRLKAADLDKADRWFSTYGQRTVFFTRMMPVIRSLISLPAGMAHMDFQPFLLYTALGTLLWNTLLISGGALLGQNWAALLTWMDLYSTAFLVAAFLGILLYVILRKLRSK</sequence>
<feature type="domain" description="VTT" evidence="8">
    <location>
        <begin position="30"/>
        <end position="160"/>
    </location>
</feature>
<evidence type="ECO:0000256" key="6">
    <source>
        <dbReference type="ARBA" id="ARBA00023136"/>
    </source>
</evidence>
<dbReference type="PANTHER" id="PTHR42709">
    <property type="entry name" value="ALKALINE PHOSPHATASE LIKE PROTEIN"/>
    <property type="match status" value="1"/>
</dbReference>
<keyword evidence="3" id="KW-1003">Cell membrane</keyword>
<reference evidence="9" key="1">
    <citation type="submission" date="2021-04" db="EMBL/GenBank/DDBJ databases">
        <title>Proteiniclasticum sedimins sp. nov., an obligate anaerobic bacterium isolated from anaerobic sludge.</title>
        <authorList>
            <person name="Liu J."/>
        </authorList>
    </citation>
    <scope>NUCLEOTIDE SEQUENCE</scope>
    <source>
        <strain evidence="9">BAD-10</strain>
    </source>
</reference>
<dbReference type="GO" id="GO:0005886">
    <property type="term" value="C:plasma membrane"/>
    <property type="evidence" value="ECO:0007669"/>
    <property type="project" value="UniProtKB-SubCell"/>
</dbReference>
<protein>
    <submittedName>
        <fullName evidence="9">DedA family protein</fullName>
    </submittedName>
</protein>